<evidence type="ECO:0000313" key="3">
    <source>
        <dbReference type="Proteomes" id="UP000294597"/>
    </source>
</evidence>
<evidence type="ECO:0000256" key="1">
    <source>
        <dbReference type="SAM" id="Phobius"/>
    </source>
</evidence>
<reference evidence="2 3" key="1">
    <citation type="submission" date="2019-03" db="EMBL/GenBank/DDBJ databases">
        <title>Flavobacterium TSA-D2 sp. nov., isolated from arctic soil.</title>
        <authorList>
            <person name="Chaudhary D.K."/>
        </authorList>
    </citation>
    <scope>NUCLEOTIDE SEQUENCE [LARGE SCALE GENOMIC DNA]</scope>
    <source>
        <strain evidence="2 3">TSA-D2</strain>
    </source>
</reference>
<keyword evidence="3" id="KW-1185">Reference proteome</keyword>
<accession>A0A4R5D5N0</accession>
<keyword evidence="1" id="KW-1133">Transmembrane helix</keyword>
<protein>
    <submittedName>
        <fullName evidence="2">Uncharacterized protein</fullName>
    </submittedName>
</protein>
<feature type="transmembrane region" description="Helical" evidence="1">
    <location>
        <begin position="26"/>
        <end position="49"/>
    </location>
</feature>
<sequence>MTLKIVLLVQEVNIAEKLKTAPDGTYQIGVLIGSFIPFVVLAGLAYWMYASAKKRDKNV</sequence>
<organism evidence="2 3">
    <name type="scientific">Flavobacterium hiemivividum</name>
    <dbReference type="NCBI Taxonomy" id="2541734"/>
    <lineage>
        <taxon>Bacteria</taxon>
        <taxon>Pseudomonadati</taxon>
        <taxon>Bacteroidota</taxon>
        <taxon>Flavobacteriia</taxon>
        <taxon>Flavobacteriales</taxon>
        <taxon>Flavobacteriaceae</taxon>
        <taxon>Flavobacterium</taxon>
    </lineage>
</organism>
<dbReference type="EMBL" id="SMFO01000001">
    <property type="protein sequence ID" value="TDE06534.1"/>
    <property type="molecule type" value="Genomic_DNA"/>
</dbReference>
<keyword evidence="1" id="KW-0812">Transmembrane</keyword>
<evidence type="ECO:0000313" key="2">
    <source>
        <dbReference type="EMBL" id="TDE06534.1"/>
    </source>
</evidence>
<proteinExistence type="predicted"/>
<dbReference type="Proteomes" id="UP000294597">
    <property type="component" value="Unassembled WGS sequence"/>
</dbReference>
<dbReference type="AlphaFoldDB" id="A0A4R5D5N0"/>
<keyword evidence="1" id="KW-0472">Membrane</keyword>
<dbReference type="RefSeq" id="WP_132108924.1">
    <property type="nucleotide sequence ID" value="NZ_SMFO01000001.1"/>
</dbReference>
<gene>
    <name evidence="2" type="ORF">E0F98_02655</name>
</gene>
<comment type="caution">
    <text evidence="2">The sequence shown here is derived from an EMBL/GenBank/DDBJ whole genome shotgun (WGS) entry which is preliminary data.</text>
</comment>
<name>A0A4R5D5N0_9FLAO</name>